<name>A0A4R2B7L6_9BACI</name>
<dbReference type="EMBL" id="SLVV01000010">
    <property type="protein sequence ID" value="TCN22691.1"/>
    <property type="molecule type" value="Genomic_DNA"/>
</dbReference>
<dbReference type="CDD" id="cd02065">
    <property type="entry name" value="B12-binding_like"/>
    <property type="match status" value="1"/>
</dbReference>
<dbReference type="Pfam" id="PF02310">
    <property type="entry name" value="B12-binding"/>
    <property type="match status" value="1"/>
</dbReference>
<feature type="domain" description="B12-binding" evidence="1">
    <location>
        <begin position="90"/>
        <end position="217"/>
    </location>
</feature>
<dbReference type="InterPro" id="IPR036724">
    <property type="entry name" value="Cobalamin-bd_sf"/>
</dbReference>
<dbReference type="GO" id="GO:0031419">
    <property type="term" value="F:cobalamin binding"/>
    <property type="evidence" value="ECO:0007669"/>
    <property type="project" value="InterPro"/>
</dbReference>
<evidence type="ECO:0000313" key="3">
    <source>
        <dbReference type="Proteomes" id="UP000295689"/>
    </source>
</evidence>
<dbReference type="Proteomes" id="UP000295689">
    <property type="component" value="Unassembled WGS sequence"/>
</dbReference>
<dbReference type="AlphaFoldDB" id="A0A4R2B7L6"/>
<dbReference type="GO" id="GO:0046872">
    <property type="term" value="F:metal ion binding"/>
    <property type="evidence" value="ECO:0007669"/>
    <property type="project" value="InterPro"/>
</dbReference>
<dbReference type="Gene3D" id="1.10.1240.10">
    <property type="entry name" value="Methionine synthase domain"/>
    <property type="match status" value="1"/>
</dbReference>
<dbReference type="InterPro" id="IPR036594">
    <property type="entry name" value="Meth_synthase_dom"/>
</dbReference>
<keyword evidence="3" id="KW-1185">Reference proteome</keyword>
<dbReference type="RefSeq" id="WP_132009606.1">
    <property type="nucleotide sequence ID" value="NZ_JABUHM010000011.1"/>
</dbReference>
<organism evidence="2 3">
    <name type="scientific">Mesobacillus foraminis</name>
    <dbReference type="NCBI Taxonomy" id="279826"/>
    <lineage>
        <taxon>Bacteria</taxon>
        <taxon>Bacillati</taxon>
        <taxon>Bacillota</taxon>
        <taxon>Bacilli</taxon>
        <taxon>Bacillales</taxon>
        <taxon>Bacillaceae</taxon>
        <taxon>Mesobacillus</taxon>
    </lineage>
</organism>
<gene>
    <name evidence="2" type="ORF">EV146_110177</name>
</gene>
<dbReference type="SUPFAM" id="SSF52242">
    <property type="entry name" value="Cobalamin (vitamin B12)-binding domain"/>
    <property type="match status" value="1"/>
</dbReference>
<evidence type="ECO:0000259" key="1">
    <source>
        <dbReference type="PROSITE" id="PS51332"/>
    </source>
</evidence>
<dbReference type="PROSITE" id="PS51332">
    <property type="entry name" value="B12_BINDING"/>
    <property type="match status" value="1"/>
</dbReference>
<dbReference type="Gene3D" id="3.40.50.280">
    <property type="entry name" value="Cobalamin-binding domain"/>
    <property type="match status" value="1"/>
</dbReference>
<sequence>MQEYGKALSLLLLEGDQDAAWRLVDEISKSGKNSLYIYESVITGAMRHIGYLWETNEISVADEHLATSTSDFLLARYLFEKKKGQKSVSAKKAMFLCVESEQHYLGLKMTSQLFSEAGWDTRFHGPNLPLESVKKAAEEWKPDVICLSFSILYHAEHLGPYIGGLEKLPNRPTVIVGGRLVEKYDFSRHGTNRTIFMNNLEDVQKWLERHPPGVKSSVGY</sequence>
<dbReference type="Pfam" id="PF02607">
    <property type="entry name" value="B12-binding_2"/>
    <property type="match status" value="1"/>
</dbReference>
<proteinExistence type="predicted"/>
<accession>A0A4R2B7L6</accession>
<protein>
    <submittedName>
        <fullName evidence="2">Methanogenic corrinoid protein MtbC1</fullName>
    </submittedName>
</protein>
<dbReference type="InterPro" id="IPR006158">
    <property type="entry name" value="Cobalamin-bd"/>
</dbReference>
<evidence type="ECO:0000313" key="2">
    <source>
        <dbReference type="EMBL" id="TCN22691.1"/>
    </source>
</evidence>
<reference evidence="2 3" key="1">
    <citation type="journal article" date="2015" name="Stand. Genomic Sci.">
        <title>Genomic Encyclopedia of Bacterial and Archaeal Type Strains, Phase III: the genomes of soil and plant-associated and newly described type strains.</title>
        <authorList>
            <person name="Whitman W.B."/>
            <person name="Woyke T."/>
            <person name="Klenk H.P."/>
            <person name="Zhou Y."/>
            <person name="Lilburn T.G."/>
            <person name="Beck B.J."/>
            <person name="De Vos P."/>
            <person name="Vandamme P."/>
            <person name="Eisen J.A."/>
            <person name="Garrity G."/>
            <person name="Hugenholtz P."/>
            <person name="Kyrpides N.C."/>
        </authorList>
    </citation>
    <scope>NUCLEOTIDE SEQUENCE [LARGE SCALE GENOMIC DNA]</scope>
    <source>
        <strain evidence="2 3">CV53</strain>
    </source>
</reference>
<comment type="caution">
    <text evidence="2">The sequence shown here is derived from an EMBL/GenBank/DDBJ whole genome shotgun (WGS) entry which is preliminary data.</text>
</comment>
<dbReference type="InterPro" id="IPR003759">
    <property type="entry name" value="Cbl-bd_cap"/>
</dbReference>